<evidence type="ECO:0000313" key="3">
    <source>
        <dbReference type="Proteomes" id="UP000321635"/>
    </source>
</evidence>
<dbReference type="Gene3D" id="3.60.40.10">
    <property type="entry name" value="PPM-type phosphatase domain"/>
    <property type="match status" value="1"/>
</dbReference>
<dbReference type="Proteomes" id="UP000321635">
    <property type="component" value="Unassembled WGS sequence"/>
</dbReference>
<dbReference type="SUPFAM" id="SSF81606">
    <property type="entry name" value="PP2C-like"/>
    <property type="match status" value="1"/>
</dbReference>
<dbReference type="AlphaFoldDB" id="A0A511XBH5"/>
<reference evidence="2 3" key="1">
    <citation type="submission" date="2019-07" db="EMBL/GenBank/DDBJ databases">
        <title>Whole genome shotgun sequence of Acetobacter nitrogenifigens NBRC 105050.</title>
        <authorList>
            <person name="Hosoyama A."/>
            <person name="Uohara A."/>
            <person name="Ohji S."/>
            <person name="Ichikawa N."/>
        </authorList>
    </citation>
    <scope>NUCLEOTIDE SEQUENCE [LARGE SCALE GENOMIC DNA]</scope>
    <source>
        <strain evidence="2 3">NBRC 105050</strain>
    </source>
</reference>
<comment type="caution">
    <text evidence="2">The sequence shown here is derived from an EMBL/GenBank/DDBJ whole genome shotgun (WGS) entry which is preliminary data.</text>
</comment>
<dbReference type="InterPro" id="IPR001932">
    <property type="entry name" value="PPM-type_phosphatase-like_dom"/>
</dbReference>
<accession>A0A511XBH5</accession>
<dbReference type="InterPro" id="IPR036457">
    <property type="entry name" value="PPM-type-like_dom_sf"/>
</dbReference>
<organism evidence="2 3">
    <name type="scientific">Acetobacter nitrogenifigens DSM 23921 = NBRC 105050</name>
    <dbReference type="NCBI Taxonomy" id="1120919"/>
    <lineage>
        <taxon>Bacteria</taxon>
        <taxon>Pseudomonadati</taxon>
        <taxon>Pseudomonadota</taxon>
        <taxon>Alphaproteobacteria</taxon>
        <taxon>Acetobacterales</taxon>
        <taxon>Acetobacteraceae</taxon>
        <taxon>Acetobacter</taxon>
    </lineage>
</organism>
<keyword evidence="3" id="KW-1185">Reference proteome</keyword>
<proteinExistence type="predicted"/>
<dbReference type="PROSITE" id="PS51746">
    <property type="entry name" value="PPM_2"/>
    <property type="match status" value="1"/>
</dbReference>
<dbReference type="CDD" id="cd00143">
    <property type="entry name" value="PP2Cc"/>
    <property type="match status" value="1"/>
</dbReference>
<protein>
    <submittedName>
        <fullName evidence="2">Serine/threonine protein phosphatase</fullName>
    </submittedName>
</protein>
<dbReference type="PANTHER" id="PTHR47992">
    <property type="entry name" value="PROTEIN PHOSPHATASE"/>
    <property type="match status" value="1"/>
</dbReference>
<evidence type="ECO:0000259" key="1">
    <source>
        <dbReference type="PROSITE" id="PS51746"/>
    </source>
</evidence>
<dbReference type="SMART" id="SM00331">
    <property type="entry name" value="PP2C_SIG"/>
    <property type="match status" value="1"/>
</dbReference>
<dbReference type="STRING" id="1120919.GCA_000429165_01367"/>
<dbReference type="GO" id="GO:0004722">
    <property type="term" value="F:protein serine/threonine phosphatase activity"/>
    <property type="evidence" value="ECO:0007669"/>
    <property type="project" value="InterPro"/>
</dbReference>
<dbReference type="EMBL" id="BJYF01000016">
    <property type="protein sequence ID" value="GEN60329.1"/>
    <property type="molecule type" value="Genomic_DNA"/>
</dbReference>
<evidence type="ECO:0000313" key="2">
    <source>
        <dbReference type="EMBL" id="GEN60329.1"/>
    </source>
</evidence>
<gene>
    <name evidence="2" type="primary">pppA</name>
    <name evidence="2" type="ORF">ANI02nite_22130</name>
</gene>
<dbReference type="InterPro" id="IPR015655">
    <property type="entry name" value="PP2C"/>
</dbReference>
<feature type="domain" description="PPM-type phosphatase" evidence="1">
    <location>
        <begin position="7"/>
        <end position="239"/>
    </location>
</feature>
<sequence length="240" mass="25663">MNPIAEYSYHATDPGAFRSENQDALISRPSLGVYAVADGAGGHRDGRWAANTVIDAIAAIPEGLPPSQRLSAIRQSIAHAHDTLRQAADECDDPRGAAATTVAVLLLEGDYFVVLWVGDSRVYLLRDGELIQLTHDHTLVQQMVDSGAIMSREGRNHPHANVITRAVGSSDPELAIDKRTGTVLPGDRFLLCSDGLLKTMDDDEICHALGQGGDVAAAMVATALRRRARDNVSAVVVVRP</sequence>
<dbReference type="RefSeq" id="WP_026397430.1">
    <property type="nucleotide sequence ID" value="NZ_AUBI01000004.1"/>
</dbReference>
<name>A0A511XBH5_9PROT</name>
<dbReference type="SMART" id="SM00332">
    <property type="entry name" value="PP2Cc"/>
    <property type="match status" value="1"/>
</dbReference>
<dbReference type="Pfam" id="PF13672">
    <property type="entry name" value="PP2C_2"/>
    <property type="match status" value="1"/>
</dbReference>